<protein>
    <submittedName>
        <fullName evidence="1">Uncharacterized protein</fullName>
    </submittedName>
</protein>
<name>A0A1M5FTE1_FLAJO</name>
<evidence type="ECO:0000313" key="2">
    <source>
        <dbReference type="Proteomes" id="UP000184112"/>
    </source>
</evidence>
<dbReference type="Proteomes" id="UP000184112">
    <property type="component" value="Unassembled WGS sequence"/>
</dbReference>
<dbReference type="AlphaFoldDB" id="A0A1M5FTE1"/>
<gene>
    <name evidence="1" type="ORF">SAMN05444388_10179</name>
</gene>
<accession>A0A1M5FTE1</accession>
<proteinExistence type="predicted"/>
<evidence type="ECO:0000313" key="1">
    <source>
        <dbReference type="EMBL" id="SHF94451.1"/>
    </source>
</evidence>
<organism evidence="1 2">
    <name type="scientific">Flavobacterium johnsoniae</name>
    <name type="common">Cytophaga johnsonae</name>
    <dbReference type="NCBI Taxonomy" id="986"/>
    <lineage>
        <taxon>Bacteria</taxon>
        <taxon>Pseudomonadati</taxon>
        <taxon>Bacteroidota</taxon>
        <taxon>Flavobacteriia</taxon>
        <taxon>Flavobacteriales</taxon>
        <taxon>Flavobacteriaceae</taxon>
        <taxon>Flavobacterium</taxon>
    </lineage>
</organism>
<sequence>MKLNISLYSLDNLKTSFLNHIYLIMKNISQIELPKYNTPNYELIENGIYFDKQDGDLYVFAVTYELEENEDSQYPLEDILDEFYLHVSDFVDEDAFNTSRIVTLELGGDLEDAQKAVQNLIGKRAYNAEDIDEDGSKYIKLVIE</sequence>
<dbReference type="EMBL" id="FQWH01000001">
    <property type="protein sequence ID" value="SHF94451.1"/>
    <property type="molecule type" value="Genomic_DNA"/>
</dbReference>
<reference evidence="1 2" key="1">
    <citation type="submission" date="2016-11" db="EMBL/GenBank/DDBJ databases">
        <authorList>
            <person name="Jaros S."/>
            <person name="Januszkiewicz K."/>
            <person name="Wedrychowicz H."/>
        </authorList>
    </citation>
    <scope>NUCLEOTIDE SEQUENCE [LARGE SCALE GENOMIC DNA]</scope>
    <source>
        <strain evidence="1 2">DSM 6792</strain>
    </source>
</reference>